<keyword evidence="1" id="KW-0808">Transferase</keyword>
<dbReference type="InterPro" id="IPR050482">
    <property type="entry name" value="Sensor_HK_TwoCompSys"/>
</dbReference>
<dbReference type="PANTHER" id="PTHR24421:SF62">
    <property type="entry name" value="SENSORY TRANSDUCTION HISTIDINE KINASE"/>
    <property type="match status" value="1"/>
</dbReference>
<keyword evidence="4" id="KW-0812">Transmembrane</keyword>
<evidence type="ECO:0000256" key="5">
    <source>
        <dbReference type="SAM" id="SignalP"/>
    </source>
</evidence>
<dbReference type="InterPro" id="IPR005467">
    <property type="entry name" value="His_kinase_dom"/>
</dbReference>
<dbReference type="Gene3D" id="1.20.5.1930">
    <property type="match status" value="1"/>
</dbReference>
<name>A0A502FRJ7_9SPHN</name>
<feature type="signal peptide" evidence="5">
    <location>
        <begin position="1"/>
        <end position="37"/>
    </location>
</feature>
<dbReference type="SMART" id="SM00387">
    <property type="entry name" value="HATPase_c"/>
    <property type="match status" value="1"/>
</dbReference>
<dbReference type="InterPro" id="IPR011123">
    <property type="entry name" value="Y_Y_Y"/>
</dbReference>
<evidence type="ECO:0000256" key="3">
    <source>
        <dbReference type="ARBA" id="ARBA00023012"/>
    </source>
</evidence>
<dbReference type="InterPro" id="IPR011712">
    <property type="entry name" value="Sig_transdc_His_kin_sub3_dim/P"/>
</dbReference>
<evidence type="ECO:0000313" key="8">
    <source>
        <dbReference type="Proteomes" id="UP000319931"/>
    </source>
</evidence>
<proteinExistence type="predicted"/>
<reference evidence="7 8" key="1">
    <citation type="journal article" date="2019" name="Environ. Microbiol.">
        <title>Species interactions and distinct microbial communities in high Arctic permafrost affected cryosols are associated with the CH4 and CO2 gas fluxes.</title>
        <authorList>
            <person name="Altshuler I."/>
            <person name="Hamel J."/>
            <person name="Turney S."/>
            <person name="Magnuson E."/>
            <person name="Levesque R."/>
            <person name="Greer C."/>
            <person name="Whyte L.G."/>
        </authorList>
    </citation>
    <scope>NUCLEOTIDE SEQUENCE [LARGE SCALE GENOMIC DNA]</scope>
    <source>
        <strain evidence="7 8">E6.1</strain>
    </source>
</reference>
<dbReference type="Gene3D" id="2.60.40.10">
    <property type="entry name" value="Immunoglobulins"/>
    <property type="match status" value="1"/>
</dbReference>
<dbReference type="InterPro" id="IPR011110">
    <property type="entry name" value="Reg_prop"/>
</dbReference>
<keyword evidence="2" id="KW-0418">Kinase</keyword>
<feature type="chain" id="PRO_5021470980" description="Histidine kinase domain-containing protein" evidence="5">
    <location>
        <begin position="38"/>
        <end position="1025"/>
    </location>
</feature>
<dbReference type="GO" id="GO:0000155">
    <property type="term" value="F:phosphorelay sensor kinase activity"/>
    <property type="evidence" value="ECO:0007669"/>
    <property type="project" value="InterPro"/>
</dbReference>
<dbReference type="PANTHER" id="PTHR24421">
    <property type="entry name" value="NITRATE/NITRITE SENSOR PROTEIN NARX-RELATED"/>
    <property type="match status" value="1"/>
</dbReference>
<dbReference type="Gene3D" id="3.30.565.10">
    <property type="entry name" value="Histidine kinase-like ATPase, C-terminal domain"/>
    <property type="match status" value="1"/>
</dbReference>
<evidence type="ECO:0000259" key="6">
    <source>
        <dbReference type="PROSITE" id="PS50109"/>
    </source>
</evidence>
<evidence type="ECO:0000256" key="1">
    <source>
        <dbReference type="ARBA" id="ARBA00022679"/>
    </source>
</evidence>
<dbReference type="SUPFAM" id="SSF63829">
    <property type="entry name" value="Calcium-dependent phosphotriesterase"/>
    <property type="match status" value="1"/>
</dbReference>
<dbReference type="SUPFAM" id="SSF55874">
    <property type="entry name" value="ATPase domain of HSP90 chaperone/DNA topoisomerase II/histidine kinase"/>
    <property type="match status" value="1"/>
</dbReference>
<dbReference type="CDD" id="cd16917">
    <property type="entry name" value="HATPase_UhpB-NarQ-NarX-like"/>
    <property type="match status" value="1"/>
</dbReference>
<protein>
    <recommendedName>
        <fullName evidence="6">Histidine kinase domain-containing protein</fullName>
    </recommendedName>
</protein>
<dbReference type="SUPFAM" id="SSF50952">
    <property type="entry name" value="Soluble quinoprotein glucose dehydrogenase"/>
    <property type="match status" value="1"/>
</dbReference>
<feature type="transmembrane region" description="Helical" evidence="4">
    <location>
        <begin position="771"/>
        <end position="790"/>
    </location>
</feature>
<evidence type="ECO:0000313" key="7">
    <source>
        <dbReference type="EMBL" id="TPG52085.1"/>
    </source>
</evidence>
<dbReference type="AlphaFoldDB" id="A0A502FRJ7"/>
<dbReference type="Pfam" id="PF02518">
    <property type="entry name" value="HATPase_c"/>
    <property type="match status" value="1"/>
</dbReference>
<dbReference type="GO" id="GO:0046983">
    <property type="term" value="F:protein dimerization activity"/>
    <property type="evidence" value="ECO:0007669"/>
    <property type="project" value="InterPro"/>
</dbReference>
<comment type="caution">
    <text evidence="7">The sequence shown here is derived from an EMBL/GenBank/DDBJ whole genome shotgun (WGS) entry which is preliminary data.</text>
</comment>
<dbReference type="Gene3D" id="2.130.10.10">
    <property type="entry name" value="YVTN repeat-like/Quinoprotein amine dehydrogenase"/>
    <property type="match status" value="2"/>
</dbReference>
<dbReference type="Pfam" id="PF07495">
    <property type="entry name" value="Y_Y_Y"/>
    <property type="match status" value="1"/>
</dbReference>
<dbReference type="EMBL" id="RCZC01000004">
    <property type="protein sequence ID" value="TPG52085.1"/>
    <property type="molecule type" value="Genomic_DNA"/>
</dbReference>
<keyword evidence="4" id="KW-0472">Membrane</keyword>
<dbReference type="InterPro" id="IPR011041">
    <property type="entry name" value="Quinoprot_gluc/sorb_DH_b-prop"/>
</dbReference>
<dbReference type="GO" id="GO:0016020">
    <property type="term" value="C:membrane"/>
    <property type="evidence" value="ECO:0007669"/>
    <property type="project" value="InterPro"/>
</dbReference>
<sequence>MIQHRSSRRRELRAIGPICCTRLATLALLLVGAPASALDPTFRVDQFKHTRWSTEDGAPNAISSVIQFPDGFLWLATNNGTFRFDGLSFERLKLPDFLEGKGITANIRAADGTLWLGCRDGTIAAFKEGRWKDTHMPRGPGPRNQVTSLIQTRDGKIWAAFGRSSNGLAWFGVGAWHIQAASYGLPNGFVTALAATGDGRLWVSLSGTVQVLDRGAPRFVSSGDELRGYPALATDQSDRVWISDDLGTRPSVANPGLPSRIRFYRTPAFKRKPRSFFDRDGTLWGFTPTDGMFRIPKPRLGGPSGDDLEPVQRYSGHDGLASDSIQDGFEDLEGNIWVATPLGLERFRASSIAIEPSVKPRAEDELSMHVDHAGAVYFAGANGLHRANPGAAPALIRPGLFNAGCTSPVGEWWSPSGTSGLLKFSHGRFTEAAGPALPSPKSKLSDGLFACSWSNEGALWAAAGEQGFFHQKDRVWFPARLQDPSLYPAVSLYPDDLGRVLAYNHYGDLTRIDGQNRTTLIAGGRHKLANITSFAPVGDAVLIGSDAGLSKWASGKLFTISQERIPTISGISGIVSSQGQTWLQTRNGIARVPTSDLERAFLRRSAPIHVQMYDFADGMPSLPNTFGFHGLALGGDGRVWIATRGGVAWIDPKRLPFNHQSPPIQIRSLHAGGVSFDASPNLRLPRGTRDLQVDFAVLSLTNPKRNQARYRLVGVDAGWVDAGLRRQAFYTNLAPGMYRFEVIGSNNDGIWNRTGAEMKITIPPTFFQSRWFTALVSIALILLAWALYSIRVRHVASQITSRLAERASERERISRELHDTLLQGVQGMLLRFHVATMRIRSEPEAKSELEAALTRGEQIIETARERVKGLRYLDSPTGFRDAVVGAVAELEIPAGLDIEIQVDQATPPPNALVADELARIASEALRNAVLHAAAARISVRLTASSSWITLRVVDDGVGISEVVLERGEKPGHFGLIGMRERASRIGGKFAIQSAPDRGTEVSVTVPIRRALRERGRWWRLLLRRP</sequence>
<keyword evidence="3" id="KW-0902">Two-component regulatory system</keyword>
<dbReference type="InterPro" id="IPR036890">
    <property type="entry name" value="HATPase_C_sf"/>
</dbReference>
<dbReference type="InterPro" id="IPR013783">
    <property type="entry name" value="Ig-like_fold"/>
</dbReference>
<dbReference type="Proteomes" id="UP000319931">
    <property type="component" value="Unassembled WGS sequence"/>
</dbReference>
<dbReference type="InterPro" id="IPR015943">
    <property type="entry name" value="WD40/YVTN_repeat-like_dom_sf"/>
</dbReference>
<accession>A0A502FRJ7</accession>
<dbReference type="Pfam" id="PF07730">
    <property type="entry name" value="HisKA_3"/>
    <property type="match status" value="1"/>
</dbReference>
<dbReference type="InterPro" id="IPR003594">
    <property type="entry name" value="HATPase_dom"/>
</dbReference>
<evidence type="ECO:0000256" key="4">
    <source>
        <dbReference type="SAM" id="Phobius"/>
    </source>
</evidence>
<evidence type="ECO:0000256" key="2">
    <source>
        <dbReference type="ARBA" id="ARBA00022777"/>
    </source>
</evidence>
<keyword evidence="8" id="KW-1185">Reference proteome</keyword>
<gene>
    <name evidence="7" type="ORF">EAH76_15325</name>
</gene>
<dbReference type="Pfam" id="PF07494">
    <property type="entry name" value="Reg_prop"/>
    <property type="match status" value="1"/>
</dbReference>
<keyword evidence="5" id="KW-0732">Signal</keyword>
<keyword evidence="4" id="KW-1133">Transmembrane helix</keyword>
<feature type="domain" description="Histidine kinase" evidence="6">
    <location>
        <begin position="915"/>
        <end position="1009"/>
    </location>
</feature>
<organism evidence="7 8">
    <name type="scientific">Sphingomonas glacialis</name>
    <dbReference type="NCBI Taxonomy" id="658225"/>
    <lineage>
        <taxon>Bacteria</taxon>
        <taxon>Pseudomonadati</taxon>
        <taxon>Pseudomonadota</taxon>
        <taxon>Alphaproteobacteria</taxon>
        <taxon>Sphingomonadales</taxon>
        <taxon>Sphingomonadaceae</taxon>
        <taxon>Sphingomonas</taxon>
    </lineage>
</organism>
<dbReference type="OrthoDB" id="9778496at2"/>
<dbReference type="PROSITE" id="PS50109">
    <property type="entry name" value="HIS_KIN"/>
    <property type="match status" value="1"/>
</dbReference>